<dbReference type="PATRIC" id="fig|101510.16.peg.8037"/>
<geneLocation type="plasmid" evidence="3 4">
    <name>pRHL1</name>
</geneLocation>
<feature type="compositionally biased region" description="Basic residues" evidence="1">
    <location>
        <begin position="1"/>
        <end position="21"/>
    </location>
</feature>
<accession>Q0RY96</accession>
<feature type="region of interest" description="Disordered" evidence="1">
    <location>
        <begin position="1"/>
        <end position="24"/>
    </location>
</feature>
<feature type="compositionally biased region" description="Polar residues" evidence="1">
    <location>
        <begin position="105"/>
        <end position="131"/>
    </location>
</feature>
<feature type="compositionally biased region" description="Low complexity" evidence="1">
    <location>
        <begin position="73"/>
        <end position="88"/>
    </location>
</feature>
<evidence type="ECO:0000256" key="2">
    <source>
        <dbReference type="SAM" id="SignalP"/>
    </source>
</evidence>
<name>Q0RY96_RHOJR</name>
<evidence type="ECO:0000313" key="3">
    <source>
        <dbReference type="EMBL" id="ABG99740.1"/>
    </source>
</evidence>
<organism evidence="3 4">
    <name type="scientific">Rhodococcus jostii (strain RHA1)</name>
    <dbReference type="NCBI Taxonomy" id="101510"/>
    <lineage>
        <taxon>Bacteria</taxon>
        <taxon>Bacillati</taxon>
        <taxon>Actinomycetota</taxon>
        <taxon>Actinomycetes</taxon>
        <taxon>Mycobacteriales</taxon>
        <taxon>Nocardiaceae</taxon>
        <taxon>Rhodococcus</taxon>
    </lineage>
</organism>
<protein>
    <recommendedName>
        <fullName evidence="5">Insoluble domain protein</fullName>
    </recommendedName>
</protein>
<dbReference type="RefSeq" id="WP_011599422.1">
    <property type="nucleotide sequence ID" value="NC_008269.1"/>
</dbReference>
<evidence type="ECO:0008006" key="5">
    <source>
        <dbReference type="Google" id="ProtNLM"/>
    </source>
</evidence>
<keyword evidence="3" id="KW-0614">Plasmid</keyword>
<feature type="chain" id="PRO_5004176401" description="Insoluble domain protein" evidence="2">
    <location>
        <begin position="48"/>
        <end position="424"/>
    </location>
</feature>
<dbReference type="HOGENOM" id="CLU_647016_0_0_11"/>
<feature type="signal peptide" evidence="2">
    <location>
        <begin position="1"/>
        <end position="47"/>
    </location>
</feature>
<keyword evidence="2" id="KW-0732">Signal</keyword>
<dbReference type="OrthoDB" id="4485564at2"/>
<proteinExistence type="predicted"/>
<sequence>MTAPKTHTRNRAHHTGRHRQAVRQSTTAALVAACIAAGISLAPNAAAAPGQAGINDNTGQAGITGDRGQAGVTTPTPEPSQTPQQSSEDAGTTADWDTYIPIPTEYQNVPTRQAPTHTEPTYYNDTPSPTGEQQQVPEPEQPPEIAPGHGAPVAPIQAPEDTYRFGYLTGPRPDWLPKTEADKLNNTSAILEAQGATFFNSLGVPTTRSDRMAAAATAGAVTAGVVGATAAGVTAGAVGAAGGALIGLAAGAAIGGPVLAGPGAGTGAIIGGFALGAPAAVTVGALSAAGGALAGAAYGAGENLGEASEPAPVPAPESAPVVDLQPAAQFVEQATPAAAQAVDTAATTTTGSAAIEWADNTASAVPEAIGQPVIDQAVDAGTQTAAWVAEQPGGNQLLQAGADLRTAMPAEVGALLSAVETAAR</sequence>
<evidence type="ECO:0000256" key="1">
    <source>
        <dbReference type="SAM" id="MobiDB-lite"/>
    </source>
</evidence>
<dbReference type="EMBL" id="CP000432">
    <property type="protein sequence ID" value="ABG99740.1"/>
    <property type="molecule type" value="Genomic_DNA"/>
</dbReference>
<reference evidence="4" key="1">
    <citation type="journal article" date="2006" name="Proc. Natl. Acad. Sci. U.S.A.">
        <title>The complete genome of Rhodococcus sp. RHA1 provides insights into a catabolic powerhouse.</title>
        <authorList>
            <person name="McLeod M.P."/>
            <person name="Warren R.L."/>
            <person name="Hsiao W.W.L."/>
            <person name="Araki N."/>
            <person name="Myhre M."/>
            <person name="Fernandes C."/>
            <person name="Miyazawa D."/>
            <person name="Wong W."/>
            <person name="Lillquist A.L."/>
            <person name="Wang D."/>
            <person name="Dosanjh M."/>
            <person name="Hara H."/>
            <person name="Petrescu A."/>
            <person name="Morin R.D."/>
            <person name="Yang G."/>
            <person name="Stott J.M."/>
            <person name="Schein J.E."/>
            <person name="Shin H."/>
            <person name="Smailus D."/>
            <person name="Siddiqui A.S."/>
            <person name="Marra M.A."/>
            <person name="Jones S.J.M."/>
            <person name="Holt R."/>
            <person name="Brinkman F.S.L."/>
            <person name="Miyauchi K."/>
            <person name="Fukuda M."/>
            <person name="Davies J.E."/>
            <person name="Mohn W.W."/>
            <person name="Eltis L.D."/>
        </authorList>
    </citation>
    <scope>NUCLEOTIDE SEQUENCE [LARGE SCALE GENOMIC DNA]</scope>
    <source>
        <strain evidence="4">RHA1</strain>
    </source>
</reference>
<dbReference type="KEGG" id="rha:RHA1_ro08696"/>
<gene>
    <name evidence="3" type="ordered locus">RHA1_ro08696</name>
</gene>
<dbReference type="AlphaFoldDB" id="Q0RY96"/>
<dbReference type="PROSITE" id="PS51257">
    <property type="entry name" value="PROKAR_LIPOPROTEIN"/>
    <property type="match status" value="1"/>
</dbReference>
<evidence type="ECO:0000313" key="4">
    <source>
        <dbReference type="Proteomes" id="UP000008710"/>
    </source>
</evidence>
<dbReference type="Proteomes" id="UP000008710">
    <property type="component" value="Plasmid pRHL1"/>
</dbReference>
<feature type="region of interest" description="Disordered" evidence="1">
    <location>
        <begin position="57"/>
        <end position="156"/>
    </location>
</feature>